<organism evidence="7 8">
    <name type="scientific">Pseudocercospora fuligena</name>
    <dbReference type="NCBI Taxonomy" id="685502"/>
    <lineage>
        <taxon>Eukaryota</taxon>
        <taxon>Fungi</taxon>
        <taxon>Dikarya</taxon>
        <taxon>Ascomycota</taxon>
        <taxon>Pezizomycotina</taxon>
        <taxon>Dothideomycetes</taxon>
        <taxon>Dothideomycetidae</taxon>
        <taxon>Mycosphaerellales</taxon>
        <taxon>Mycosphaerellaceae</taxon>
        <taxon>Pseudocercospora</taxon>
    </lineage>
</organism>
<feature type="transmembrane region" description="Helical" evidence="6">
    <location>
        <begin position="110"/>
        <end position="132"/>
    </location>
</feature>
<keyword evidence="3 6" id="KW-1133">Transmembrane helix</keyword>
<name>A0A8H6R752_9PEZI</name>
<dbReference type="EMBL" id="JABCIY010000233">
    <property type="protein sequence ID" value="KAF7187171.1"/>
    <property type="molecule type" value="Genomic_DNA"/>
</dbReference>
<gene>
    <name evidence="7" type="ORF">HII31_11426</name>
</gene>
<dbReference type="GO" id="GO:0015606">
    <property type="term" value="F:spermidine transmembrane transporter activity"/>
    <property type="evidence" value="ECO:0007669"/>
    <property type="project" value="TreeGrafter"/>
</dbReference>
<feature type="transmembrane region" description="Helical" evidence="6">
    <location>
        <begin position="42"/>
        <end position="63"/>
    </location>
</feature>
<accession>A0A8H6R752</accession>
<dbReference type="GO" id="GO:0000297">
    <property type="term" value="F:spermine transmembrane transporter activity"/>
    <property type="evidence" value="ECO:0007669"/>
    <property type="project" value="TreeGrafter"/>
</dbReference>
<dbReference type="SUPFAM" id="SSF103473">
    <property type="entry name" value="MFS general substrate transporter"/>
    <property type="match status" value="1"/>
</dbReference>
<keyword evidence="2 6" id="KW-0812">Transmembrane</keyword>
<protein>
    <submittedName>
        <fullName evidence="7">Ascochitine biosynthesis cluster MFS transporter</fullName>
    </submittedName>
</protein>
<comment type="caution">
    <text evidence="7">The sequence shown here is derived from an EMBL/GenBank/DDBJ whole genome shotgun (WGS) entry which is preliminary data.</text>
</comment>
<feature type="transmembrane region" description="Helical" evidence="6">
    <location>
        <begin position="375"/>
        <end position="395"/>
    </location>
</feature>
<dbReference type="InterPro" id="IPR011701">
    <property type="entry name" value="MFS"/>
</dbReference>
<dbReference type="PANTHER" id="PTHR23502">
    <property type="entry name" value="MAJOR FACILITATOR SUPERFAMILY"/>
    <property type="match status" value="1"/>
</dbReference>
<feature type="transmembrane region" description="Helical" evidence="6">
    <location>
        <begin position="442"/>
        <end position="463"/>
    </location>
</feature>
<feature type="transmembrane region" description="Helical" evidence="6">
    <location>
        <begin position="261"/>
        <end position="288"/>
    </location>
</feature>
<dbReference type="Pfam" id="PF07690">
    <property type="entry name" value="MFS_1"/>
    <property type="match status" value="1"/>
</dbReference>
<feature type="region of interest" description="Disordered" evidence="5">
    <location>
        <begin position="1"/>
        <end position="20"/>
    </location>
</feature>
<evidence type="ECO:0000256" key="5">
    <source>
        <dbReference type="SAM" id="MobiDB-lite"/>
    </source>
</evidence>
<evidence type="ECO:0000313" key="7">
    <source>
        <dbReference type="EMBL" id="KAF7187171.1"/>
    </source>
</evidence>
<sequence length="478" mass="52729">MSNEKTTDNSQEGADRYDGSLTDEQWSTHTANPHNWSPARKWFQMFAICYINMWMNMTGSSYIAGRQYVARSLNVGITLSILPTPMNTLGLAIGPIIAAPMSESIGRLPVYRFSIPISMLFLLGSGLANHIYGVAICRFFTGLSGGTVSSVGPGGTATDMFKPYERALPLGLFNFLGFAGPALGFLVSGFPIQYTGDWRYTAWTPLMFGAIAAFLLCCLQETRRDAIERHLADPKGHWHHLKDNATRVIHLKYFKILQRPFAMLFTEPVVSAVGLYTSFSFAVIYGILAASPYIFEQVYGFQLSSVSLTWTAWIIGYLVGASLVTYLQFGVAKAVRDPEKRKQYVPEWTLKPAMIGSPLIPIGLFWIAWTARASVHWIVPVIAMSVYSAGTLLCFNSSLTYLAQFYGPQYGASAVAGARMLSFYLGFAFPLFAIPMFEGLGIAWSCSLLGFVGLALLPTPFVLKAFGPKLRDRSHSNQ</sequence>
<dbReference type="InterPro" id="IPR036259">
    <property type="entry name" value="MFS_trans_sf"/>
</dbReference>
<evidence type="ECO:0000256" key="3">
    <source>
        <dbReference type="ARBA" id="ARBA00022989"/>
    </source>
</evidence>
<evidence type="ECO:0000313" key="8">
    <source>
        <dbReference type="Proteomes" id="UP000660729"/>
    </source>
</evidence>
<reference evidence="7" key="1">
    <citation type="submission" date="2020-04" db="EMBL/GenBank/DDBJ databases">
        <title>Draft genome resource of the tomato pathogen Pseudocercospora fuligena.</title>
        <authorList>
            <person name="Zaccaron A."/>
        </authorList>
    </citation>
    <scope>NUCLEOTIDE SEQUENCE</scope>
    <source>
        <strain evidence="7">PF001</strain>
    </source>
</reference>
<dbReference type="GO" id="GO:0005886">
    <property type="term" value="C:plasma membrane"/>
    <property type="evidence" value="ECO:0007669"/>
    <property type="project" value="TreeGrafter"/>
</dbReference>
<keyword evidence="4 6" id="KW-0472">Membrane</keyword>
<dbReference type="Proteomes" id="UP000660729">
    <property type="component" value="Unassembled WGS sequence"/>
</dbReference>
<feature type="transmembrane region" description="Helical" evidence="6">
    <location>
        <begin position="200"/>
        <end position="219"/>
    </location>
</feature>
<feature type="transmembrane region" description="Helical" evidence="6">
    <location>
        <begin position="416"/>
        <end position="436"/>
    </location>
</feature>
<evidence type="ECO:0000256" key="6">
    <source>
        <dbReference type="SAM" id="Phobius"/>
    </source>
</evidence>
<feature type="transmembrane region" description="Helical" evidence="6">
    <location>
        <begin position="348"/>
        <end position="369"/>
    </location>
</feature>
<proteinExistence type="predicted"/>
<dbReference type="AlphaFoldDB" id="A0A8H6R752"/>
<keyword evidence="8" id="KW-1185">Reference proteome</keyword>
<feature type="transmembrane region" description="Helical" evidence="6">
    <location>
        <begin position="308"/>
        <end position="327"/>
    </location>
</feature>
<feature type="compositionally biased region" description="Polar residues" evidence="5">
    <location>
        <begin position="1"/>
        <end position="12"/>
    </location>
</feature>
<dbReference type="Gene3D" id="1.20.1250.20">
    <property type="entry name" value="MFS general substrate transporter like domains"/>
    <property type="match status" value="1"/>
</dbReference>
<dbReference type="OrthoDB" id="3936150at2759"/>
<comment type="subcellular location">
    <subcellularLocation>
        <location evidence="1">Membrane</location>
        <topology evidence="1">Multi-pass membrane protein</topology>
    </subcellularLocation>
</comment>
<evidence type="ECO:0000256" key="1">
    <source>
        <dbReference type="ARBA" id="ARBA00004141"/>
    </source>
</evidence>
<evidence type="ECO:0000256" key="4">
    <source>
        <dbReference type="ARBA" id="ARBA00023136"/>
    </source>
</evidence>
<feature type="transmembrane region" description="Helical" evidence="6">
    <location>
        <begin position="170"/>
        <end position="194"/>
    </location>
</feature>
<feature type="transmembrane region" description="Helical" evidence="6">
    <location>
        <begin position="75"/>
        <end position="98"/>
    </location>
</feature>
<dbReference type="PANTHER" id="PTHR23502:SF38">
    <property type="entry name" value="POLYAMINE TRANSPORTER 4"/>
    <property type="match status" value="1"/>
</dbReference>
<evidence type="ECO:0000256" key="2">
    <source>
        <dbReference type="ARBA" id="ARBA00022692"/>
    </source>
</evidence>